<evidence type="ECO:0000256" key="3">
    <source>
        <dbReference type="PIRSR" id="PIRSR607837-1"/>
    </source>
</evidence>
<dbReference type="PANTHER" id="PTHR37302:SF3">
    <property type="entry name" value="DAMAGE-INDUCIBLE PROTEIN DINB"/>
    <property type="match status" value="1"/>
</dbReference>
<dbReference type="Pfam" id="PF05163">
    <property type="entry name" value="DinB"/>
    <property type="match status" value="1"/>
</dbReference>
<keyword evidence="4" id="KW-0614">Plasmid</keyword>
<dbReference type="SUPFAM" id="SSF109854">
    <property type="entry name" value="DinB/YfiT-like putative metalloenzymes"/>
    <property type="match status" value="1"/>
</dbReference>
<evidence type="ECO:0000313" key="4">
    <source>
        <dbReference type="EMBL" id="AOH57450.1"/>
    </source>
</evidence>
<dbReference type="InterPro" id="IPR007837">
    <property type="entry name" value="DinB"/>
</dbReference>
<feature type="binding site" evidence="3">
    <location>
        <position position="133"/>
    </location>
    <ligand>
        <name>a divalent metal cation</name>
        <dbReference type="ChEBI" id="CHEBI:60240"/>
    </ligand>
</feature>
<dbReference type="Gene3D" id="1.20.120.450">
    <property type="entry name" value="dinb family like domain"/>
    <property type="match status" value="1"/>
</dbReference>
<geneLocation type="plasmid" evidence="5">
    <name>pg25-68</name>
</geneLocation>
<gene>
    <name evidence="4" type="ORF">ABE28_024185</name>
</gene>
<evidence type="ECO:0000313" key="5">
    <source>
        <dbReference type="Proteomes" id="UP000077926"/>
    </source>
</evidence>
<dbReference type="PANTHER" id="PTHR37302">
    <property type="entry name" value="SLR1116 PROTEIN"/>
    <property type="match status" value="1"/>
</dbReference>
<organism evidence="4 5">
    <name type="scientific">Peribacillus muralis</name>
    <dbReference type="NCBI Taxonomy" id="264697"/>
    <lineage>
        <taxon>Bacteria</taxon>
        <taxon>Bacillati</taxon>
        <taxon>Bacillota</taxon>
        <taxon>Bacilli</taxon>
        <taxon>Bacillales</taxon>
        <taxon>Bacillaceae</taxon>
        <taxon>Peribacillus</taxon>
    </lineage>
</organism>
<dbReference type="GO" id="GO:0046872">
    <property type="term" value="F:metal ion binding"/>
    <property type="evidence" value="ECO:0007669"/>
    <property type="project" value="UniProtKB-KW"/>
</dbReference>
<dbReference type="AlphaFoldDB" id="A0A1B3XW60"/>
<dbReference type="KEGG" id="bmur:ABE28_024185"/>
<proteinExistence type="inferred from homology"/>
<accession>A0A1B3XW60</accession>
<keyword evidence="5" id="KW-1185">Reference proteome</keyword>
<dbReference type="EMBL" id="CP017081">
    <property type="protein sequence ID" value="AOH57450.1"/>
    <property type="molecule type" value="Genomic_DNA"/>
</dbReference>
<reference evidence="4 5" key="1">
    <citation type="submission" date="2016-08" db="EMBL/GenBank/DDBJ databases">
        <title>Complete genome sequence of Bacillus muralis G25-68, a strain with toxicity to nematodes.</title>
        <authorList>
            <person name="Zheng Z."/>
        </authorList>
    </citation>
    <scope>NUCLEOTIDE SEQUENCE [LARGE SCALE GENOMIC DNA]</scope>
    <source>
        <strain evidence="4 5">G25-68</strain>
        <plasmid evidence="5">pg25-68</plasmid>
    </source>
</reference>
<comment type="similarity">
    <text evidence="1">Belongs to the DinB family.</text>
</comment>
<evidence type="ECO:0000256" key="1">
    <source>
        <dbReference type="ARBA" id="ARBA00008635"/>
    </source>
</evidence>
<keyword evidence="2 3" id="KW-0479">Metal-binding</keyword>
<dbReference type="InterPro" id="IPR034660">
    <property type="entry name" value="DinB/YfiT-like"/>
</dbReference>
<feature type="binding site" evidence="3">
    <location>
        <position position="137"/>
    </location>
    <ligand>
        <name>a divalent metal cation</name>
        <dbReference type="ChEBI" id="CHEBI:60240"/>
    </ligand>
</feature>
<feature type="binding site" evidence="3">
    <location>
        <position position="45"/>
    </location>
    <ligand>
        <name>a divalent metal cation</name>
        <dbReference type="ChEBI" id="CHEBI:60240"/>
    </ligand>
</feature>
<dbReference type="Proteomes" id="UP000077926">
    <property type="component" value="Plasmid pG25-68"/>
</dbReference>
<dbReference type="OrthoDB" id="118635at2"/>
<protein>
    <submittedName>
        <fullName evidence="4">Damage-inducible protein DinB</fullName>
    </submittedName>
</protein>
<sequence length="165" mass="19169">MNKNEYEWIRQTRGILLDFCGELDSSDFTRQNGFGFQSVRDTLVHIADCYNAWLGSFVLLQTKNPITSNEDLMVLGLDEIKIRFEQVDFYVNEVFKVLKHQMDEPIQRQIPWREGGEPISMTPSKLLMHTTTHEFHHKGQIMAMARQMGYEPPNTDVLGTKDICN</sequence>
<evidence type="ECO:0000256" key="2">
    <source>
        <dbReference type="ARBA" id="ARBA00022723"/>
    </source>
</evidence>
<name>A0A1B3XW60_9BACI</name>
<dbReference type="RefSeq" id="WP_064465391.1">
    <property type="nucleotide sequence ID" value="NZ_CP017081.1"/>
</dbReference>